<dbReference type="AlphaFoldDB" id="A0AAD5SAZ2"/>
<evidence type="ECO:0000313" key="2">
    <source>
        <dbReference type="EMBL" id="KAJ3040841.1"/>
    </source>
</evidence>
<keyword evidence="3" id="KW-1185">Reference proteome</keyword>
<protein>
    <submittedName>
        <fullName evidence="2">Uncharacterized protein</fullName>
    </submittedName>
</protein>
<dbReference type="Proteomes" id="UP001212841">
    <property type="component" value="Unassembled WGS sequence"/>
</dbReference>
<proteinExistence type="predicted"/>
<sequence length="98" mass="9976">MSFQTKPGPTPGYTGHIPPDSSYLPDITARASDSGNQQEDGVGRFSQQSEQSSQQQSAGASSGGTGDYYDGAGGGFGGGDEIQDYKGTPAKQKDVPGA</sequence>
<feature type="compositionally biased region" description="Low complexity" evidence="1">
    <location>
        <begin position="46"/>
        <end position="60"/>
    </location>
</feature>
<feature type="compositionally biased region" description="Gly residues" evidence="1">
    <location>
        <begin position="61"/>
        <end position="80"/>
    </location>
</feature>
<gene>
    <name evidence="2" type="ORF">HK097_002451</name>
</gene>
<reference evidence="2" key="1">
    <citation type="submission" date="2020-05" db="EMBL/GenBank/DDBJ databases">
        <title>Phylogenomic resolution of chytrid fungi.</title>
        <authorList>
            <person name="Stajich J.E."/>
            <person name="Amses K."/>
            <person name="Simmons R."/>
            <person name="Seto K."/>
            <person name="Myers J."/>
            <person name="Bonds A."/>
            <person name="Quandt C.A."/>
            <person name="Barry K."/>
            <person name="Liu P."/>
            <person name="Grigoriev I."/>
            <person name="Longcore J.E."/>
            <person name="James T.Y."/>
        </authorList>
    </citation>
    <scope>NUCLEOTIDE SEQUENCE</scope>
    <source>
        <strain evidence="2">JEL0318</strain>
    </source>
</reference>
<feature type="region of interest" description="Disordered" evidence="1">
    <location>
        <begin position="1"/>
        <end position="98"/>
    </location>
</feature>
<evidence type="ECO:0000256" key="1">
    <source>
        <dbReference type="SAM" id="MobiDB-lite"/>
    </source>
</evidence>
<organism evidence="2 3">
    <name type="scientific">Rhizophlyctis rosea</name>
    <dbReference type="NCBI Taxonomy" id="64517"/>
    <lineage>
        <taxon>Eukaryota</taxon>
        <taxon>Fungi</taxon>
        <taxon>Fungi incertae sedis</taxon>
        <taxon>Chytridiomycota</taxon>
        <taxon>Chytridiomycota incertae sedis</taxon>
        <taxon>Chytridiomycetes</taxon>
        <taxon>Rhizophlyctidales</taxon>
        <taxon>Rhizophlyctidaceae</taxon>
        <taxon>Rhizophlyctis</taxon>
    </lineage>
</organism>
<evidence type="ECO:0000313" key="3">
    <source>
        <dbReference type="Proteomes" id="UP001212841"/>
    </source>
</evidence>
<accession>A0AAD5SAZ2</accession>
<dbReference type="EMBL" id="JADGJD010001529">
    <property type="protein sequence ID" value="KAJ3040841.1"/>
    <property type="molecule type" value="Genomic_DNA"/>
</dbReference>
<comment type="caution">
    <text evidence="2">The sequence shown here is derived from an EMBL/GenBank/DDBJ whole genome shotgun (WGS) entry which is preliminary data.</text>
</comment>
<name>A0AAD5SAZ2_9FUNG</name>